<sequence length="56" mass="6438">MWGPEPVNKHQLVDVQLRNMNAHPLCHKRVTHPMFGPSNMSYMCETKIGENMCLNA</sequence>
<reference evidence="1 2" key="1">
    <citation type="journal article" date="2015" name="Proc. Natl. Acad. Sci. U.S.A.">
        <title>The resurrection genome of Boea hygrometrica: A blueprint for survival of dehydration.</title>
        <authorList>
            <person name="Xiao L."/>
            <person name="Yang G."/>
            <person name="Zhang L."/>
            <person name="Yang X."/>
            <person name="Zhao S."/>
            <person name="Ji Z."/>
            <person name="Zhou Q."/>
            <person name="Hu M."/>
            <person name="Wang Y."/>
            <person name="Chen M."/>
            <person name="Xu Y."/>
            <person name="Jin H."/>
            <person name="Xiao X."/>
            <person name="Hu G."/>
            <person name="Bao F."/>
            <person name="Hu Y."/>
            <person name="Wan P."/>
            <person name="Li L."/>
            <person name="Deng X."/>
            <person name="Kuang T."/>
            <person name="Xiang C."/>
            <person name="Zhu J.K."/>
            <person name="Oliver M.J."/>
            <person name="He Y."/>
        </authorList>
    </citation>
    <scope>NUCLEOTIDE SEQUENCE [LARGE SCALE GENOMIC DNA]</scope>
    <source>
        <strain evidence="2">cv. XS01</strain>
    </source>
</reference>
<keyword evidence="2" id="KW-1185">Reference proteome</keyword>
<protein>
    <submittedName>
        <fullName evidence="1">Uncharacterized protein</fullName>
    </submittedName>
</protein>
<evidence type="ECO:0000313" key="1">
    <source>
        <dbReference type="EMBL" id="KZV28817.1"/>
    </source>
</evidence>
<dbReference type="Proteomes" id="UP000250235">
    <property type="component" value="Unassembled WGS sequence"/>
</dbReference>
<accession>A0A2Z7B5H3</accession>
<proteinExistence type="predicted"/>
<organism evidence="1 2">
    <name type="scientific">Dorcoceras hygrometricum</name>
    <dbReference type="NCBI Taxonomy" id="472368"/>
    <lineage>
        <taxon>Eukaryota</taxon>
        <taxon>Viridiplantae</taxon>
        <taxon>Streptophyta</taxon>
        <taxon>Embryophyta</taxon>
        <taxon>Tracheophyta</taxon>
        <taxon>Spermatophyta</taxon>
        <taxon>Magnoliopsida</taxon>
        <taxon>eudicotyledons</taxon>
        <taxon>Gunneridae</taxon>
        <taxon>Pentapetalae</taxon>
        <taxon>asterids</taxon>
        <taxon>lamiids</taxon>
        <taxon>Lamiales</taxon>
        <taxon>Gesneriaceae</taxon>
        <taxon>Didymocarpoideae</taxon>
        <taxon>Trichosporeae</taxon>
        <taxon>Loxocarpinae</taxon>
        <taxon>Dorcoceras</taxon>
    </lineage>
</organism>
<gene>
    <name evidence="1" type="ORF">F511_06251</name>
</gene>
<name>A0A2Z7B5H3_9LAMI</name>
<evidence type="ECO:0000313" key="2">
    <source>
        <dbReference type="Proteomes" id="UP000250235"/>
    </source>
</evidence>
<dbReference type="AlphaFoldDB" id="A0A2Z7B5H3"/>
<dbReference type="EMBL" id="KV010001">
    <property type="protein sequence ID" value="KZV28817.1"/>
    <property type="molecule type" value="Genomic_DNA"/>
</dbReference>